<evidence type="ECO:0000256" key="1">
    <source>
        <dbReference type="SAM" id="MobiDB-lite"/>
    </source>
</evidence>
<keyword evidence="3" id="KW-1185">Reference proteome</keyword>
<reference evidence="2 3" key="1">
    <citation type="submission" date="2015-05" db="EMBL/GenBank/DDBJ databases">
        <authorList>
            <person name="Wang D.B."/>
            <person name="Wang M."/>
        </authorList>
    </citation>
    <scope>NUCLEOTIDE SEQUENCE [LARGE SCALE GENOMIC DNA]</scope>
    <source>
        <strain evidence="2">VL1</strain>
    </source>
</reference>
<feature type="non-terminal residue" evidence="2">
    <location>
        <position position="1"/>
    </location>
</feature>
<gene>
    <name evidence="2" type="ORF">BN1708_020100</name>
</gene>
<dbReference type="Proteomes" id="UP000044602">
    <property type="component" value="Unassembled WGS sequence"/>
</dbReference>
<accession>A0A0G4MRU9</accession>
<feature type="compositionally biased region" description="Basic residues" evidence="1">
    <location>
        <begin position="7"/>
        <end position="21"/>
    </location>
</feature>
<evidence type="ECO:0000313" key="2">
    <source>
        <dbReference type="EMBL" id="CRK36775.1"/>
    </source>
</evidence>
<evidence type="ECO:0000313" key="3">
    <source>
        <dbReference type="Proteomes" id="UP000044602"/>
    </source>
</evidence>
<sequence>QADQLGHRGHRRLLQRPRRRL</sequence>
<name>A0A0G4MRU9_VERLO</name>
<proteinExistence type="predicted"/>
<organism evidence="2 3">
    <name type="scientific">Verticillium longisporum</name>
    <name type="common">Verticillium dahliae var. longisporum</name>
    <dbReference type="NCBI Taxonomy" id="100787"/>
    <lineage>
        <taxon>Eukaryota</taxon>
        <taxon>Fungi</taxon>
        <taxon>Dikarya</taxon>
        <taxon>Ascomycota</taxon>
        <taxon>Pezizomycotina</taxon>
        <taxon>Sordariomycetes</taxon>
        <taxon>Hypocreomycetidae</taxon>
        <taxon>Glomerellales</taxon>
        <taxon>Plectosphaerellaceae</taxon>
        <taxon>Verticillium</taxon>
    </lineage>
</organism>
<dbReference type="EMBL" id="CVQH01024320">
    <property type="protein sequence ID" value="CRK36775.1"/>
    <property type="molecule type" value="Genomic_DNA"/>
</dbReference>
<feature type="region of interest" description="Disordered" evidence="1">
    <location>
        <begin position="1"/>
        <end position="21"/>
    </location>
</feature>
<dbReference type="AlphaFoldDB" id="A0A0G4MRU9"/>
<protein>
    <submittedName>
        <fullName evidence="2">Uncharacterized protein</fullName>
    </submittedName>
</protein>